<dbReference type="SUPFAM" id="SSF82185">
    <property type="entry name" value="Histone H3 K4-specific methyltransferase SET7/9 N-terminal domain"/>
    <property type="match status" value="2"/>
</dbReference>
<dbReference type="InterPro" id="IPR003409">
    <property type="entry name" value="MORN"/>
</dbReference>
<dbReference type="EMBL" id="HBGY01025745">
    <property type="protein sequence ID" value="CAD9598596.1"/>
    <property type="molecule type" value="Transcribed_RNA"/>
</dbReference>
<dbReference type="Gene3D" id="2.20.110.10">
    <property type="entry name" value="Histone H3 K4-specific methyltransferase SET7/9 N-terminal domain"/>
    <property type="match status" value="1"/>
</dbReference>
<proteinExistence type="predicted"/>
<dbReference type="SMART" id="SM00698">
    <property type="entry name" value="MORN"/>
    <property type="match status" value="5"/>
</dbReference>
<gene>
    <name evidence="2" type="ORF">LDAN0321_LOCUS15884</name>
    <name evidence="3" type="ORF">LDAN0321_LOCUS15885</name>
</gene>
<dbReference type="Pfam" id="PF02493">
    <property type="entry name" value="MORN"/>
    <property type="match status" value="4"/>
</dbReference>
<evidence type="ECO:0008006" key="4">
    <source>
        <dbReference type="Google" id="ProtNLM"/>
    </source>
</evidence>
<evidence type="ECO:0000256" key="1">
    <source>
        <dbReference type="ARBA" id="ARBA00022737"/>
    </source>
</evidence>
<sequence length="257" mass="29442">MWKNTIERRPQTPLKTQGLLNYQYGRQQTFEGNFLKMRPHGHGRATYGRDAFYEGDWNNGYRHREGKTESTCYNAVDRTTKLSTKYTGGWKDGRRHGHGKLSYPNGAQYEGGFQNGLFHGKGEFICKETGITYCGGFSKGYVSGRGKLKYNDSEERSDEEMTKIWPENSGLTLIEAIECMEKEKKDATKSMLEYIRSIRKHALLADLADDLGSAAVEISTRRENGKAKRLENEKWKKINARLRKTQKFKKAILDAGM</sequence>
<keyword evidence="1" id="KW-0677">Repeat</keyword>
<dbReference type="PANTHER" id="PTHR43215">
    <property type="entry name" value="RADIAL SPOKE HEAD 1 HOMOLOG"/>
    <property type="match status" value="1"/>
</dbReference>
<accession>A0A6U2R288</accession>
<evidence type="ECO:0000313" key="2">
    <source>
        <dbReference type="EMBL" id="CAD9598596.1"/>
    </source>
</evidence>
<dbReference type="AlphaFoldDB" id="A0A6U2R288"/>
<dbReference type="EMBL" id="HBGY01025746">
    <property type="protein sequence ID" value="CAD9598599.1"/>
    <property type="molecule type" value="Transcribed_RNA"/>
</dbReference>
<evidence type="ECO:0000313" key="3">
    <source>
        <dbReference type="EMBL" id="CAD9598599.1"/>
    </source>
</evidence>
<name>A0A6U2R288_9STRA</name>
<organism evidence="3">
    <name type="scientific">Leptocylindrus danicus</name>
    <dbReference type="NCBI Taxonomy" id="163516"/>
    <lineage>
        <taxon>Eukaryota</taxon>
        <taxon>Sar</taxon>
        <taxon>Stramenopiles</taxon>
        <taxon>Ochrophyta</taxon>
        <taxon>Bacillariophyta</taxon>
        <taxon>Coscinodiscophyceae</taxon>
        <taxon>Chaetocerotophycidae</taxon>
        <taxon>Leptocylindrales</taxon>
        <taxon>Leptocylindraceae</taxon>
        <taxon>Leptocylindrus</taxon>
    </lineage>
</organism>
<protein>
    <recommendedName>
        <fullName evidence="4">MORN repeat-containing protein 5</fullName>
    </recommendedName>
</protein>
<dbReference type="PANTHER" id="PTHR43215:SF14">
    <property type="entry name" value="RADIAL SPOKE HEAD 1 HOMOLOG"/>
    <property type="match status" value="1"/>
</dbReference>
<reference evidence="3" key="1">
    <citation type="submission" date="2021-01" db="EMBL/GenBank/DDBJ databases">
        <authorList>
            <person name="Corre E."/>
            <person name="Pelletier E."/>
            <person name="Niang G."/>
            <person name="Scheremetjew M."/>
            <person name="Finn R."/>
            <person name="Kale V."/>
            <person name="Holt S."/>
            <person name="Cochrane G."/>
            <person name="Meng A."/>
            <person name="Brown T."/>
            <person name="Cohen L."/>
        </authorList>
    </citation>
    <scope>NUCLEOTIDE SEQUENCE</scope>
    <source>
        <strain evidence="3">B650</strain>
    </source>
</reference>